<dbReference type="InterPro" id="IPR016181">
    <property type="entry name" value="Acyl_CoA_acyltransferase"/>
</dbReference>
<evidence type="ECO:0000259" key="1">
    <source>
        <dbReference type="PROSITE" id="PS51186"/>
    </source>
</evidence>
<dbReference type="EMBL" id="ASSP01000035">
    <property type="protein sequence ID" value="EOS07406.1"/>
    <property type="molecule type" value="Genomic_DNA"/>
</dbReference>
<dbReference type="STRING" id="1235788.C802_04597"/>
<dbReference type="PATRIC" id="fig|1235788.3.peg.4722"/>
<dbReference type="HOGENOM" id="CLU_013985_3_2_10"/>
<protein>
    <recommendedName>
        <fullName evidence="1">N-acetyltransferase domain-containing protein</fullName>
    </recommendedName>
</protein>
<dbReference type="SUPFAM" id="SSF55729">
    <property type="entry name" value="Acyl-CoA N-acyltransferases (Nat)"/>
    <property type="match status" value="1"/>
</dbReference>
<dbReference type="GeneID" id="82152523"/>
<name>R9HU68_9BACT</name>
<dbReference type="GO" id="GO:0016747">
    <property type="term" value="F:acyltransferase activity, transferring groups other than amino-acyl groups"/>
    <property type="evidence" value="ECO:0007669"/>
    <property type="project" value="InterPro"/>
</dbReference>
<evidence type="ECO:0000313" key="3">
    <source>
        <dbReference type="Proteomes" id="UP000014200"/>
    </source>
</evidence>
<organism evidence="2 3">
    <name type="scientific">Phocaeicola sartorii</name>
    <dbReference type="NCBI Taxonomy" id="671267"/>
    <lineage>
        <taxon>Bacteria</taxon>
        <taxon>Pseudomonadati</taxon>
        <taxon>Bacteroidota</taxon>
        <taxon>Bacteroidia</taxon>
        <taxon>Bacteroidales</taxon>
        <taxon>Bacteroidaceae</taxon>
        <taxon>Phocaeicola</taxon>
    </lineage>
</organism>
<dbReference type="RefSeq" id="WP_016278697.1">
    <property type="nucleotide sequence ID" value="NZ_JABVZU010000002.1"/>
</dbReference>
<dbReference type="AlphaFoldDB" id="R9HU68"/>
<dbReference type="InterPro" id="IPR000182">
    <property type="entry name" value="GNAT_dom"/>
</dbReference>
<dbReference type="PANTHER" id="PTHR43415">
    <property type="entry name" value="SPERMIDINE N(1)-ACETYLTRANSFERASE"/>
    <property type="match status" value="1"/>
</dbReference>
<sequence length="170" mass="19282">MKLTLRPYKPSDAAIITSWIKDEYRMRQWCADRYKSYPVTPEDMNCFHSRFMDGETSRALTMCDGDEVVGYITLRIPAEDKAEQRLGFVIIDDSKRGRGLGKALVSMATNFAFEKLGASKVSLGVFENNSAAIHCYEAVGFHRVSKAEPESYVCLGETWKCIEMVKYLIP</sequence>
<accession>R9HU68</accession>
<proteinExistence type="predicted"/>
<dbReference type="Pfam" id="PF00583">
    <property type="entry name" value="Acetyltransf_1"/>
    <property type="match status" value="1"/>
</dbReference>
<gene>
    <name evidence="2" type="ORF">C802_04597</name>
</gene>
<dbReference type="CDD" id="cd04301">
    <property type="entry name" value="NAT_SF"/>
    <property type="match status" value="1"/>
</dbReference>
<dbReference type="Proteomes" id="UP000014200">
    <property type="component" value="Unassembled WGS sequence"/>
</dbReference>
<feature type="domain" description="N-acetyltransferase" evidence="1">
    <location>
        <begin position="3"/>
        <end position="169"/>
    </location>
</feature>
<dbReference type="OrthoDB" id="9811523at2"/>
<dbReference type="PROSITE" id="PS51186">
    <property type="entry name" value="GNAT"/>
    <property type="match status" value="1"/>
</dbReference>
<keyword evidence="3" id="KW-1185">Reference proteome</keyword>
<dbReference type="Gene3D" id="3.40.630.30">
    <property type="match status" value="1"/>
</dbReference>
<evidence type="ECO:0000313" key="2">
    <source>
        <dbReference type="EMBL" id="EOS07406.1"/>
    </source>
</evidence>
<reference evidence="2 3" key="1">
    <citation type="submission" date="2013-04" db="EMBL/GenBank/DDBJ databases">
        <title>The Genome Sequence of Bacteroides massiliensis dnLKV3.</title>
        <authorList>
            <consortium name="The Broad Institute Genomics Platform"/>
            <consortium name="The Broad Institute Genome Sequencing Center for Infectious Disease"/>
            <person name="Earl A."/>
            <person name="Xavier R."/>
            <person name="Kuhn K."/>
            <person name="Stappenbeck T."/>
            <person name="Walker B."/>
            <person name="Young S."/>
            <person name="Zeng Q."/>
            <person name="Gargeya S."/>
            <person name="Fitzgerald M."/>
            <person name="Haas B."/>
            <person name="Abouelleil A."/>
            <person name="Allen A.W."/>
            <person name="Alvarado L."/>
            <person name="Arachchi H.M."/>
            <person name="Berlin A.M."/>
            <person name="Chapman S.B."/>
            <person name="Gainer-Dewar J."/>
            <person name="Goldberg J."/>
            <person name="Griggs A."/>
            <person name="Gujja S."/>
            <person name="Hansen M."/>
            <person name="Howarth C."/>
            <person name="Imamovic A."/>
            <person name="Ireland A."/>
            <person name="Larimer J."/>
            <person name="McCowan C."/>
            <person name="Murphy C."/>
            <person name="Pearson M."/>
            <person name="Poon T.W."/>
            <person name="Priest M."/>
            <person name="Roberts A."/>
            <person name="Saif S."/>
            <person name="Shea T."/>
            <person name="Sisk P."/>
            <person name="Sykes S."/>
            <person name="Wortman J."/>
            <person name="Nusbaum C."/>
            <person name="Birren B."/>
        </authorList>
    </citation>
    <scope>NUCLEOTIDE SEQUENCE [LARGE SCALE GENOMIC DNA]</scope>
    <source>
        <strain evidence="3">dnLKV3</strain>
    </source>
</reference>
<dbReference type="PANTHER" id="PTHR43415:SF5">
    <property type="entry name" value="ACETYLTRANSFERASE"/>
    <property type="match status" value="1"/>
</dbReference>
<comment type="caution">
    <text evidence="2">The sequence shown here is derived from an EMBL/GenBank/DDBJ whole genome shotgun (WGS) entry which is preliminary data.</text>
</comment>